<organism evidence="1">
    <name type="scientific">Helicotheca tamesis</name>
    <dbReference type="NCBI Taxonomy" id="374047"/>
    <lineage>
        <taxon>Eukaryota</taxon>
        <taxon>Sar</taxon>
        <taxon>Stramenopiles</taxon>
        <taxon>Ochrophyta</taxon>
        <taxon>Bacillariophyta</taxon>
        <taxon>Mediophyceae</taxon>
        <taxon>Lithodesmiophycidae</taxon>
        <taxon>Lithodesmiales</taxon>
        <taxon>Lithodesmiaceae</taxon>
        <taxon>Helicotheca</taxon>
    </lineage>
</organism>
<evidence type="ECO:0008006" key="2">
    <source>
        <dbReference type="Google" id="ProtNLM"/>
    </source>
</evidence>
<protein>
    <recommendedName>
        <fullName evidence="2">Phytanoyl-CoA dioxygenase</fullName>
    </recommendedName>
</protein>
<accession>A0A7S2IG43</accession>
<sequence length="328" mass="37393">MSKEANKKVSMRSISARFDYQDASSWLDHLKTEGFIVIKQALCPGEVQTAIDLFWTHIENELPKSNRSKADGDEKPIDRNDITTWLQWRLDKRGFMTGKTAQSKGSWYVRGIPRIHDIFAKIWDEEDLLVSMDAVIAWKPWWHHSGWIPLTEGLHLDQNPFNKRDFVCVQGMVPLYDVTTTVGGLEVVPQTHTEESKDEFRKRYPQMSYSGDWCPLRRKDPLQGCGSLVLAQAGDLILWDSRTVHGGVVGTGEIRKEDKHKAQLARLSIPVCMTPRSWASKEVLQQRKEAFETGACMTHWPHEVGDGHSVGTFANVPIDLTKEQLKIL</sequence>
<dbReference type="AlphaFoldDB" id="A0A7S2IG43"/>
<gene>
    <name evidence="1" type="ORF">HTAM1171_LOCUS12062</name>
</gene>
<dbReference type="SUPFAM" id="SSF51197">
    <property type="entry name" value="Clavaminate synthase-like"/>
    <property type="match status" value="1"/>
</dbReference>
<evidence type="ECO:0000313" key="1">
    <source>
        <dbReference type="EMBL" id="CAD9518504.1"/>
    </source>
</evidence>
<proteinExistence type="predicted"/>
<dbReference type="PANTHER" id="PTHR31630">
    <property type="entry name" value="PHYTANOYL-COA DIOXYGENASE-RELATED-RELATED"/>
    <property type="match status" value="1"/>
</dbReference>
<dbReference type="InterPro" id="IPR008775">
    <property type="entry name" value="Phytyl_CoA_dOase-like"/>
</dbReference>
<name>A0A7S2IG43_9STRA</name>
<reference evidence="1" key="1">
    <citation type="submission" date="2021-01" db="EMBL/GenBank/DDBJ databases">
        <authorList>
            <person name="Corre E."/>
            <person name="Pelletier E."/>
            <person name="Niang G."/>
            <person name="Scheremetjew M."/>
            <person name="Finn R."/>
            <person name="Kale V."/>
            <person name="Holt S."/>
            <person name="Cochrane G."/>
            <person name="Meng A."/>
            <person name="Brown T."/>
            <person name="Cohen L."/>
        </authorList>
    </citation>
    <scope>NUCLEOTIDE SEQUENCE</scope>
    <source>
        <strain evidence="1">CCMP826</strain>
    </source>
</reference>
<dbReference type="Pfam" id="PF05721">
    <property type="entry name" value="PhyH"/>
    <property type="match status" value="1"/>
</dbReference>
<dbReference type="PANTHER" id="PTHR31630:SF6">
    <property type="entry name" value="PHYTANOYL-COA DIOXYGENASE-RELATED"/>
    <property type="match status" value="1"/>
</dbReference>
<dbReference type="Gene3D" id="2.60.120.620">
    <property type="entry name" value="q2cbj1_9rhob like domain"/>
    <property type="match status" value="1"/>
</dbReference>
<dbReference type="EMBL" id="HBGV01019441">
    <property type="protein sequence ID" value="CAD9518504.1"/>
    <property type="molecule type" value="Transcribed_RNA"/>
</dbReference>